<dbReference type="RefSeq" id="WP_218565309.1">
    <property type="nucleotide sequence ID" value="NZ_DAIQJZ010000001.1"/>
</dbReference>
<dbReference type="AlphaFoldDB" id="A0A654D1E2"/>
<evidence type="ECO:0000313" key="2">
    <source>
        <dbReference type="Proteomes" id="UP000432350"/>
    </source>
</evidence>
<sequence>MIGMAGSYHISLELNTLFGMETIGSLELGTEKDFAAQVFEELHGDDQVTGQGSFTLILTACEDGVKLPLTMKRCNSDELAWNVKLIARELFKKYNLEADDPDN</sequence>
<accession>A0A654D1E2</accession>
<evidence type="ECO:0000313" key="1">
    <source>
        <dbReference type="EMBL" id="VXC96756.1"/>
    </source>
</evidence>
<dbReference type="EMBL" id="CABWMV010000024">
    <property type="protein sequence ID" value="VXC96756.1"/>
    <property type="molecule type" value="Genomic_DNA"/>
</dbReference>
<name>A0A654D1E2_SPHMU</name>
<organism evidence="1 2">
    <name type="scientific">Sphingobacterium multivorum</name>
    <dbReference type="NCBI Taxonomy" id="28454"/>
    <lineage>
        <taxon>Bacteria</taxon>
        <taxon>Pseudomonadati</taxon>
        <taxon>Bacteroidota</taxon>
        <taxon>Sphingobacteriia</taxon>
        <taxon>Sphingobacteriales</taxon>
        <taxon>Sphingobacteriaceae</taxon>
        <taxon>Sphingobacterium</taxon>
    </lineage>
</organism>
<protein>
    <submittedName>
        <fullName evidence="1">Uncharacterized protein</fullName>
    </submittedName>
</protein>
<gene>
    <name evidence="1" type="ORF">SPHINGO8BC_51214</name>
</gene>
<reference evidence="1 2" key="1">
    <citation type="submission" date="2019-10" db="EMBL/GenBank/DDBJ databases">
        <authorList>
            <person name="Karimi E."/>
        </authorList>
    </citation>
    <scope>NUCLEOTIDE SEQUENCE [LARGE SCALE GENOMIC DNA]</scope>
    <source>
        <strain evidence="1">Sphingobacterium sp. 8BC</strain>
    </source>
</reference>
<dbReference type="Proteomes" id="UP000432350">
    <property type="component" value="Unassembled WGS sequence"/>
</dbReference>
<proteinExistence type="predicted"/>